<evidence type="ECO:0000313" key="2">
    <source>
        <dbReference type="Proteomes" id="UP000095282"/>
    </source>
</evidence>
<dbReference type="WBParaSite" id="Csp11.Scaffold629.g7901.t1">
    <property type="protein sequence ID" value="Csp11.Scaffold629.g7901.t1"/>
    <property type="gene ID" value="Csp11.Scaffold629.g7901"/>
</dbReference>
<name>A0A1I7UCC2_9PELO</name>
<proteinExistence type="predicted"/>
<dbReference type="AlphaFoldDB" id="A0A1I7UCC2"/>
<organism evidence="2 3">
    <name type="scientific">Caenorhabditis tropicalis</name>
    <dbReference type="NCBI Taxonomy" id="1561998"/>
    <lineage>
        <taxon>Eukaryota</taxon>
        <taxon>Metazoa</taxon>
        <taxon>Ecdysozoa</taxon>
        <taxon>Nematoda</taxon>
        <taxon>Chromadorea</taxon>
        <taxon>Rhabditida</taxon>
        <taxon>Rhabditina</taxon>
        <taxon>Rhabditomorpha</taxon>
        <taxon>Rhabditoidea</taxon>
        <taxon>Rhabditidae</taxon>
        <taxon>Peloderinae</taxon>
        <taxon>Caenorhabditis</taxon>
    </lineage>
</organism>
<keyword evidence="2" id="KW-1185">Reference proteome</keyword>
<evidence type="ECO:0000313" key="3">
    <source>
        <dbReference type="WBParaSite" id="Csp11.Scaffold629.g7901.t1"/>
    </source>
</evidence>
<evidence type="ECO:0000256" key="1">
    <source>
        <dbReference type="SAM" id="MobiDB-lite"/>
    </source>
</evidence>
<feature type="compositionally biased region" description="Low complexity" evidence="1">
    <location>
        <begin position="540"/>
        <end position="559"/>
    </location>
</feature>
<feature type="compositionally biased region" description="Polar residues" evidence="1">
    <location>
        <begin position="651"/>
        <end position="664"/>
    </location>
</feature>
<dbReference type="Proteomes" id="UP000095282">
    <property type="component" value="Unplaced"/>
</dbReference>
<feature type="compositionally biased region" description="Basic and acidic residues" evidence="1">
    <location>
        <begin position="668"/>
        <end position="678"/>
    </location>
</feature>
<sequence>MNNLRFTVFQHNEPQNRKHAKHICYRMKRKGMKFETVEASADSWNTVLPQSLLGSYNSQSNGLPFPNSEEKLHSSYAEGNTEEKHESEKDCTETEKYVLAEDLNLRTVDPPSIPIREYPFEPGDNQIHLTYNSSSMCSDHNNRHQSTGASAEKEIDVPSFFHSHSSETQIKEYEEMIDVESIDEREETITQSELLKRSLAVEAENGGIKGEEVSLNEISCELENKTLISRYSEQTGSQMSVQPVADSFCYVPPSSETTTISNVNLLDVLKTFSWDQIKGLANYTKAYQEMIQQPTQFYNQKSPKQAKNISEFQIENRLEVFPTNSNNLLLSVRSEKPIQKRVRRKDQVTPTKVSKAKRIFKETKPPEKPKERGVRLPRTISPRSFSYLDASKRHEFPNVGHPCALETGDEHEVQRIQPAKQTAQRQQQFSGMQESFPMIYTGSFPIRNLGSTLLFMPHQSQVPEKQVTEPSSPIKQNIHNMYSLETMIGKNIEIDTSEAAQRNSVDNRLVREINTHNFIPIQNAAHLRNLLLSQFPISSDSQSASSTSSETSVETRVQSQKLMRTSPFERISVRSTALPKVGEIGTMNVDESSSSSTTFPIRPMIVPHKSIIPNAFRDPLIEKRAVRKTRSLEPTPSSLHPFLRPDLSKFPDSQQLNKQLSVSTGDEYCQKESHDLVKQKASHSRKRKSQNDTENEKVNTCRRKENDSMERESKELNNSYHEQATSQMFSNEQNKNLPWMNLQNIVINGLQYTNHHLNIEKSVYTDFLMNQVPFNHVGSQNFIQIPDDRFGMMQNHNLDLPGVDYSRQLNRNFEGNGKSKRRLKRISTIQHPQFIEVITLEDSDDDVRGVEKVLADKAKEMKIEKEEVDDDHF</sequence>
<feature type="compositionally biased region" description="Basic and acidic residues" evidence="1">
    <location>
        <begin position="81"/>
        <end position="91"/>
    </location>
</feature>
<feature type="region of interest" description="Disordered" evidence="1">
    <location>
        <begin position="627"/>
        <end position="713"/>
    </location>
</feature>
<protein>
    <submittedName>
        <fullName evidence="3">Methylcytosine dioxygenase</fullName>
    </submittedName>
</protein>
<accession>A0A1I7UCC2</accession>
<feature type="region of interest" description="Disordered" evidence="1">
    <location>
        <begin position="59"/>
        <end position="91"/>
    </location>
</feature>
<reference evidence="3" key="1">
    <citation type="submission" date="2016-11" db="UniProtKB">
        <authorList>
            <consortium name="WormBaseParasite"/>
        </authorList>
    </citation>
    <scope>IDENTIFICATION</scope>
</reference>
<feature type="region of interest" description="Disordered" evidence="1">
    <location>
        <begin position="540"/>
        <end position="561"/>
    </location>
</feature>
<feature type="compositionally biased region" description="Basic and acidic residues" evidence="1">
    <location>
        <begin position="689"/>
        <end position="713"/>
    </location>
</feature>